<feature type="region of interest" description="Disordered" evidence="1">
    <location>
        <begin position="515"/>
        <end position="536"/>
    </location>
</feature>
<accession>A0A388KHE4</accession>
<dbReference type="Proteomes" id="UP000265515">
    <property type="component" value="Unassembled WGS sequence"/>
</dbReference>
<dbReference type="Pfam" id="PF04937">
    <property type="entry name" value="DUF659"/>
    <property type="match status" value="1"/>
</dbReference>
<protein>
    <recommendedName>
        <fullName evidence="2">DUF659 domain-containing protein</fullName>
    </recommendedName>
</protein>
<dbReference type="OMA" id="FRSEREW"/>
<evidence type="ECO:0000313" key="3">
    <source>
        <dbReference type="EMBL" id="GBG69428.1"/>
    </source>
</evidence>
<feature type="compositionally biased region" description="Acidic residues" evidence="1">
    <location>
        <begin position="519"/>
        <end position="534"/>
    </location>
</feature>
<organism evidence="3 4">
    <name type="scientific">Chara braunii</name>
    <name type="common">Braun's stonewort</name>
    <dbReference type="NCBI Taxonomy" id="69332"/>
    <lineage>
        <taxon>Eukaryota</taxon>
        <taxon>Viridiplantae</taxon>
        <taxon>Streptophyta</taxon>
        <taxon>Charophyceae</taxon>
        <taxon>Charales</taxon>
        <taxon>Characeae</taxon>
        <taxon>Chara</taxon>
    </lineage>
</organism>
<name>A0A388KHE4_CHABU</name>
<dbReference type="SUPFAM" id="SSF53098">
    <property type="entry name" value="Ribonuclease H-like"/>
    <property type="match status" value="1"/>
</dbReference>
<dbReference type="InterPro" id="IPR012337">
    <property type="entry name" value="RNaseH-like_sf"/>
</dbReference>
<keyword evidence="4" id="KW-1185">Reference proteome</keyword>
<reference evidence="3 4" key="1">
    <citation type="journal article" date="2018" name="Cell">
        <title>The Chara Genome: Secondary Complexity and Implications for Plant Terrestrialization.</title>
        <authorList>
            <person name="Nishiyama T."/>
            <person name="Sakayama H."/>
            <person name="Vries J.D."/>
            <person name="Buschmann H."/>
            <person name="Saint-Marcoux D."/>
            <person name="Ullrich K.K."/>
            <person name="Haas F.B."/>
            <person name="Vanderstraeten L."/>
            <person name="Becker D."/>
            <person name="Lang D."/>
            <person name="Vosolsobe S."/>
            <person name="Rombauts S."/>
            <person name="Wilhelmsson P.K.I."/>
            <person name="Janitza P."/>
            <person name="Kern R."/>
            <person name="Heyl A."/>
            <person name="Rumpler F."/>
            <person name="Villalobos L.I.A.C."/>
            <person name="Clay J.M."/>
            <person name="Skokan R."/>
            <person name="Toyoda A."/>
            <person name="Suzuki Y."/>
            <person name="Kagoshima H."/>
            <person name="Schijlen E."/>
            <person name="Tajeshwar N."/>
            <person name="Catarino B."/>
            <person name="Hetherington A.J."/>
            <person name="Saltykova A."/>
            <person name="Bonnot C."/>
            <person name="Breuninger H."/>
            <person name="Symeonidi A."/>
            <person name="Radhakrishnan G.V."/>
            <person name="Van Nieuwerburgh F."/>
            <person name="Deforce D."/>
            <person name="Chang C."/>
            <person name="Karol K.G."/>
            <person name="Hedrich R."/>
            <person name="Ulvskov P."/>
            <person name="Glockner G."/>
            <person name="Delwiche C.F."/>
            <person name="Petrasek J."/>
            <person name="Van de Peer Y."/>
            <person name="Friml J."/>
            <person name="Beilby M."/>
            <person name="Dolan L."/>
            <person name="Kohara Y."/>
            <person name="Sugano S."/>
            <person name="Fujiyama A."/>
            <person name="Delaux P.-M."/>
            <person name="Quint M."/>
            <person name="TheiBen G."/>
            <person name="Hagemann M."/>
            <person name="Harholt J."/>
            <person name="Dunand C."/>
            <person name="Zachgo S."/>
            <person name="Langdale J."/>
            <person name="Maumus F."/>
            <person name="Straeten D.V.D."/>
            <person name="Gould S.B."/>
            <person name="Rensing S.A."/>
        </authorList>
    </citation>
    <scope>NUCLEOTIDE SEQUENCE [LARGE SCALE GENOMIC DNA]</scope>
    <source>
        <strain evidence="3 4">S276</strain>
    </source>
</reference>
<evidence type="ECO:0000313" key="4">
    <source>
        <dbReference type="Proteomes" id="UP000265515"/>
    </source>
</evidence>
<dbReference type="PANTHER" id="PTHR32166:SF74">
    <property type="entry name" value="OS05G0256350 PROTEIN"/>
    <property type="match status" value="1"/>
</dbReference>
<dbReference type="OrthoDB" id="10669056at2759"/>
<dbReference type="Gramene" id="GBG69428">
    <property type="protein sequence ID" value="GBG69428"/>
    <property type="gene ID" value="CBR_g4122"/>
</dbReference>
<dbReference type="PANTHER" id="PTHR32166">
    <property type="entry name" value="OSJNBA0013A04.12 PROTEIN"/>
    <property type="match status" value="1"/>
</dbReference>
<comment type="caution">
    <text evidence="3">The sequence shown here is derived from an EMBL/GenBank/DDBJ whole genome shotgun (WGS) entry which is preliminary data.</text>
</comment>
<dbReference type="STRING" id="69332.A0A388KHE4"/>
<feature type="region of interest" description="Disordered" evidence="1">
    <location>
        <begin position="612"/>
        <end position="638"/>
    </location>
</feature>
<dbReference type="AlphaFoldDB" id="A0A388KHE4"/>
<proteinExistence type="predicted"/>
<sequence>MTKHAEQPVKKHFEAVKAYGAADKGNKVWRCKYCNHNRTGIASRLRDHFLKGACNVPRLRGTISKEELLRREQGRDAAISELGGVLTGAGAEVDLSSSEDEIDTEDAVTTGALTKSSTTHVRQTKIVDNAIIITANEQTQRTVGDWMTVECVPFNMMRSMYWDHMVKALMNAPKSFQYAKFDEVRTKRVAVRKDGAAAQGMARQRLHVATQWRREKGAKTYFDILSTAIRKIGEEAVVGVVMDNAATCAAAGRMVEAEFKHIFSVSCTAHSIDLMLEQFGKIGWVDVVLKKSAEVVKFFMNHSRVRDLLLVNSQGAILTRPGATRFATNFIMLDSVQDLYLPLQTCLTDKDWKDSIVLPEQRHLFVVATETILDNDFWAGVEKVQKTSEKLLQLLKLSDVVGPTMSKIYGGMDAAVESLRNEECFTEMEKEELQEILMRRWNTMTSPLHCAAMFLDPEFRNSNLEKDLEVMDGLWTWVYSWAKPTEYKELDDEVNCWIEGTGKFRSEREWRAKLRGDREEAEDCEDEDDDDDDGARDHVAKASTIARQRATNSLLELERELNKELPSWRKAIRPSKYLARLHLQESQHAGKTMTFEHAEKYINARAQACAPNVKAPAKRPPGRPREVAHVQGTEADEE</sequence>
<evidence type="ECO:0000259" key="2">
    <source>
        <dbReference type="Pfam" id="PF04937"/>
    </source>
</evidence>
<feature type="domain" description="DUF659" evidence="2">
    <location>
        <begin position="216"/>
        <end position="294"/>
    </location>
</feature>
<dbReference type="EMBL" id="BFEA01000114">
    <property type="protein sequence ID" value="GBG69428.1"/>
    <property type="molecule type" value="Genomic_DNA"/>
</dbReference>
<evidence type="ECO:0000256" key="1">
    <source>
        <dbReference type="SAM" id="MobiDB-lite"/>
    </source>
</evidence>
<dbReference type="InterPro" id="IPR007021">
    <property type="entry name" value="DUF659"/>
</dbReference>
<gene>
    <name evidence="3" type="ORF">CBR_g4122</name>
</gene>